<organism evidence="1 2">
    <name type="scientific">Gillisia limnaea (strain DSM 15749 / LMG 21470 / R-8282)</name>
    <dbReference type="NCBI Taxonomy" id="865937"/>
    <lineage>
        <taxon>Bacteria</taxon>
        <taxon>Pseudomonadati</taxon>
        <taxon>Bacteroidota</taxon>
        <taxon>Flavobacteriia</taxon>
        <taxon>Flavobacteriales</taxon>
        <taxon>Flavobacteriaceae</taxon>
        <taxon>Gillisia</taxon>
    </lineage>
</organism>
<dbReference type="HOGENOM" id="CLU_114601_4_2_10"/>
<dbReference type="OrthoDB" id="1191081at2"/>
<dbReference type="eggNOG" id="COG1977">
    <property type="taxonomic scope" value="Bacteria"/>
</dbReference>
<dbReference type="RefSeq" id="WP_006989258.1">
    <property type="nucleotide sequence ID" value="NZ_JH594606.1"/>
</dbReference>
<dbReference type="InterPro" id="IPR003749">
    <property type="entry name" value="ThiS/MoaD-like"/>
</dbReference>
<dbReference type="AlphaFoldDB" id="H2BW31"/>
<dbReference type="InterPro" id="IPR012675">
    <property type="entry name" value="Beta-grasp_dom_sf"/>
</dbReference>
<dbReference type="Proteomes" id="UP000003844">
    <property type="component" value="Unassembled WGS sequence"/>
</dbReference>
<dbReference type="STRING" id="865937.Gilli_2319"/>
<accession>H2BW31</accession>
<dbReference type="EMBL" id="JH594606">
    <property type="protein sequence ID" value="EHQ02948.1"/>
    <property type="molecule type" value="Genomic_DNA"/>
</dbReference>
<keyword evidence="2" id="KW-1185">Reference proteome</keyword>
<dbReference type="InterPro" id="IPR016155">
    <property type="entry name" value="Mopterin_synth/thiamin_S_b"/>
</dbReference>
<dbReference type="Pfam" id="PF02597">
    <property type="entry name" value="ThiS"/>
    <property type="match status" value="1"/>
</dbReference>
<sequence length="78" mass="8656">MKVTIKYFGMIAETANKTEEVLDVAQGLWAMELKDMQIKKYGIPDPEAVQLAINRDLISEVELKEGDEVAFLPPFAGG</sequence>
<dbReference type="CDD" id="cd00754">
    <property type="entry name" value="Ubl_MoaD"/>
    <property type="match status" value="1"/>
</dbReference>
<dbReference type="Gene3D" id="3.10.20.30">
    <property type="match status" value="1"/>
</dbReference>
<gene>
    <name evidence="1" type="ORF">Gilli_2319</name>
</gene>
<proteinExistence type="predicted"/>
<evidence type="ECO:0000313" key="2">
    <source>
        <dbReference type="Proteomes" id="UP000003844"/>
    </source>
</evidence>
<name>H2BW31_GILLR</name>
<protein>
    <submittedName>
        <fullName evidence="1">Molybdopterin synthase subunit MoaD</fullName>
    </submittedName>
</protein>
<reference evidence="2" key="1">
    <citation type="journal article" date="2012" name="Stand. Genomic Sci.">
        <title>Genome sequence of the Antarctic rhodopsins-containing flavobacterium Gillisia limnaea type strain (R-8282(T)).</title>
        <authorList>
            <person name="Riedel T."/>
            <person name="Held B."/>
            <person name="Nolan M."/>
            <person name="Lucas S."/>
            <person name="Lapidus A."/>
            <person name="Tice H."/>
            <person name="Del Rio T.G."/>
            <person name="Cheng J.F."/>
            <person name="Han C."/>
            <person name="Tapia R."/>
            <person name="Goodwin L.A."/>
            <person name="Pitluck S."/>
            <person name="Liolios K."/>
            <person name="Mavromatis K."/>
            <person name="Pagani I."/>
            <person name="Ivanova N."/>
            <person name="Mikhailova N."/>
            <person name="Pati A."/>
            <person name="Chen A."/>
            <person name="Palaniappan K."/>
            <person name="Land M."/>
            <person name="Rohde M."/>
            <person name="Tindall B.J."/>
            <person name="Detter J.C."/>
            <person name="Goker M."/>
            <person name="Bristow J."/>
            <person name="Eisen J.A."/>
            <person name="Markowitz V."/>
            <person name="Hugenholtz P."/>
            <person name="Kyrpides N.C."/>
            <person name="Klenk H.P."/>
            <person name="Woyke T."/>
        </authorList>
    </citation>
    <scope>NUCLEOTIDE SEQUENCE [LARGE SCALE GENOMIC DNA]</scope>
    <source>
        <strain evidence="2">DSM 15749 / LMG 21470 / R-8282</strain>
    </source>
</reference>
<dbReference type="SUPFAM" id="SSF54285">
    <property type="entry name" value="MoaD/ThiS"/>
    <property type="match status" value="1"/>
</dbReference>
<evidence type="ECO:0000313" key="1">
    <source>
        <dbReference type="EMBL" id="EHQ02948.1"/>
    </source>
</evidence>